<keyword evidence="3" id="KW-1185">Reference proteome</keyword>
<feature type="domain" description="F-box" evidence="1">
    <location>
        <begin position="29"/>
        <end position="78"/>
    </location>
</feature>
<dbReference type="InterPro" id="IPR001810">
    <property type="entry name" value="F-box_dom"/>
</dbReference>
<dbReference type="PROSITE" id="PS50181">
    <property type="entry name" value="FBOX"/>
    <property type="match status" value="1"/>
</dbReference>
<accession>A0A9P7UX14</accession>
<dbReference type="GeneID" id="66075919"/>
<dbReference type="AlphaFoldDB" id="A0A9P7UX14"/>
<evidence type="ECO:0000313" key="3">
    <source>
        <dbReference type="Proteomes" id="UP001049176"/>
    </source>
</evidence>
<dbReference type="Proteomes" id="UP001049176">
    <property type="component" value="Chromosome 3"/>
</dbReference>
<comment type="caution">
    <text evidence="2">The sequence shown here is derived from an EMBL/GenBank/DDBJ whole genome shotgun (WGS) entry which is preliminary data.</text>
</comment>
<dbReference type="KEGG" id="more:E1B28_006843"/>
<dbReference type="RefSeq" id="XP_043012640.1">
    <property type="nucleotide sequence ID" value="XM_043151544.1"/>
</dbReference>
<organism evidence="2 3">
    <name type="scientific">Marasmius oreades</name>
    <name type="common">fairy-ring Marasmius</name>
    <dbReference type="NCBI Taxonomy" id="181124"/>
    <lineage>
        <taxon>Eukaryota</taxon>
        <taxon>Fungi</taxon>
        <taxon>Dikarya</taxon>
        <taxon>Basidiomycota</taxon>
        <taxon>Agaricomycotina</taxon>
        <taxon>Agaricomycetes</taxon>
        <taxon>Agaricomycetidae</taxon>
        <taxon>Agaricales</taxon>
        <taxon>Marasmiineae</taxon>
        <taxon>Marasmiaceae</taxon>
        <taxon>Marasmius</taxon>
    </lineage>
</organism>
<reference evidence="2" key="1">
    <citation type="journal article" date="2021" name="Genome Biol. Evol.">
        <title>The assembled and annotated genome of the fairy-ring fungus Marasmius oreades.</title>
        <authorList>
            <person name="Hiltunen M."/>
            <person name="Ament-Velasquez S.L."/>
            <person name="Johannesson H."/>
        </authorList>
    </citation>
    <scope>NUCLEOTIDE SEQUENCE</scope>
    <source>
        <strain evidence="2">03SP1</strain>
    </source>
</reference>
<evidence type="ECO:0000259" key="1">
    <source>
        <dbReference type="PROSITE" id="PS50181"/>
    </source>
</evidence>
<gene>
    <name evidence="2" type="ORF">E1B28_006843</name>
</gene>
<name>A0A9P7UX14_9AGAR</name>
<protein>
    <recommendedName>
        <fullName evidence="1">F-box domain-containing protein</fullName>
    </recommendedName>
</protein>
<proteinExistence type="predicted"/>
<dbReference type="EMBL" id="CM032183">
    <property type="protein sequence ID" value="KAG7096170.1"/>
    <property type="molecule type" value="Genomic_DNA"/>
</dbReference>
<sequence>MASTLLTTKKRRLSEGHVGVYPSHPLSLSFFVRRIPIEITLEILKLLKLGGLLVMANVNNIFRQILASKLCNATWDKVLTGAGCPTRLPSINGLQLAFFLFRVEGARCQARMQEMAGSPASSIPLSTQMALLLCSPQDLGVELPAEVYDFIPFITYGGERKYLRNFAQELRSRLQNGEGLENIRTTSMDIVKLATATKKWMDE</sequence>
<evidence type="ECO:0000313" key="2">
    <source>
        <dbReference type="EMBL" id="KAG7096170.1"/>
    </source>
</evidence>